<feature type="compositionally biased region" description="Basic and acidic residues" evidence="8">
    <location>
        <begin position="47"/>
        <end position="61"/>
    </location>
</feature>
<dbReference type="GO" id="GO:0019843">
    <property type="term" value="F:rRNA binding"/>
    <property type="evidence" value="ECO:0007669"/>
    <property type="project" value="TreeGrafter"/>
</dbReference>
<evidence type="ECO:0000256" key="6">
    <source>
        <dbReference type="ARBA" id="ARBA00023242"/>
    </source>
</evidence>
<dbReference type="PANTHER" id="PTHR23236:SF25">
    <property type="entry name" value="RNA-BINDING PROTEIN 34"/>
    <property type="match status" value="1"/>
</dbReference>
<dbReference type="InterPro" id="IPR035979">
    <property type="entry name" value="RBD_domain_sf"/>
</dbReference>
<dbReference type="InterPro" id="IPR000504">
    <property type="entry name" value="RRM_dom"/>
</dbReference>
<accession>A0A9P4WZT6</accession>
<feature type="compositionally biased region" description="Basic and acidic residues" evidence="8">
    <location>
        <begin position="112"/>
        <end position="127"/>
    </location>
</feature>
<keyword evidence="11" id="KW-1185">Reference proteome</keyword>
<dbReference type="OrthoDB" id="442677at2759"/>
<comment type="similarity">
    <text evidence="3">Belongs to the RRM RBM34 family.</text>
</comment>
<dbReference type="PANTHER" id="PTHR23236">
    <property type="entry name" value="EUKARYOTIC TRANSLATION INITIATION FACTOR 4B/4H"/>
    <property type="match status" value="1"/>
</dbReference>
<feature type="compositionally biased region" description="Acidic residues" evidence="8">
    <location>
        <begin position="170"/>
        <end position="192"/>
    </location>
</feature>
<name>A0A9P4WZT6_9PLEO</name>
<feature type="compositionally biased region" description="Polar residues" evidence="8">
    <location>
        <begin position="529"/>
        <end position="538"/>
    </location>
</feature>
<dbReference type="InterPro" id="IPR012677">
    <property type="entry name" value="Nucleotide-bd_a/b_plait_sf"/>
</dbReference>
<dbReference type="GO" id="GO:0005730">
    <property type="term" value="C:nucleolus"/>
    <property type="evidence" value="ECO:0007669"/>
    <property type="project" value="UniProtKB-SubCell"/>
</dbReference>
<keyword evidence="6" id="KW-0539">Nucleus</keyword>
<feature type="compositionally biased region" description="Basic and acidic residues" evidence="8">
    <location>
        <begin position="142"/>
        <end position="160"/>
    </location>
</feature>
<feature type="region of interest" description="Disordered" evidence="8">
    <location>
        <begin position="1"/>
        <end position="211"/>
    </location>
</feature>
<dbReference type="SMART" id="SM00360">
    <property type="entry name" value="RRM"/>
    <property type="match status" value="2"/>
</dbReference>
<dbReference type="Pfam" id="PF00076">
    <property type="entry name" value="RRM_1"/>
    <property type="match status" value="1"/>
</dbReference>
<organism evidence="10 11">
    <name type="scientific">Didymella heteroderae</name>
    <dbReference type="NCBI Taxonomy" id="1769908"/>
    <lineage>
        <taxon>Eukaryota</taxon>
        <taxon>Fungi</taxon>
        <taxon>Dikarya</taxon>
        <taxon>Ascomycota</taxon>
        <taxon>Pezizomycotina</taxon>
        <taxon>Dothideomycetes</taxon>
        <taxon>Pleosporomycetidae</taxon>
        <taxon>Pleosporales</taxon>
        <taxon>Pleosporineae</taxon>
        <taxon>Didymellaceae</taxon>
        <taxon>Didymella</taxon>
    </lineage>
</organism>
<feature type="region of interest" description="Disordered" evidence="8">
    <location>
        <begin position="494"/>
        <end position="538"/>
    </location>
</feature>
<feature type="compositionally biased region" description="Acidic residues" evidence="8">
    <location>
        <begin position="63"/>
        <end position="111"/>
    </location>
</feature>
<comment type="subcellular location">
    <subcellularLocation>
        <location evidence="2">Nucleus</location>
        <location evidence="2">Nucleolus</location>
    </subcellularLocation>
</comment>
<evidence type="ECO:0000313" key="11">
    <source>
        <dbReference type="Proteomes" id="UP000758155"/>
    </source>
</evidence>
<feature type="compositionally biased region" description="Basic and acidic residues" evidence="8">
    <location>
        <begin position="434"/>
        <end position="444"/>
    </location>
</feature>
<dbReference type="EMBL" id="SWKV01000004">
    <property type="protein sequence ID" value="KAF3046451.1"/>
    <property type="molecule type" value="Genomic_DNA"/>
</dbReference>
<dbReference type="Proteomes" id="UP000758155">
    <property type="component" value="Unassembled WGS sequence"/>
</dbReference>
<evidence type="ECO:0000256" key="8">
    <source>
        <dbReference type="SAM" id="MobiDB-lite"/>
    </source>
</evidence>
<dbReference type="SUPFAM" id="SSF54928">
    <property type="entry name" value="RNA-binding domain, RBD"/>
    <property type="match status" value="3"/>
</dbReference>
<evidence type="ECO:0000256" key="5">
    <source>
        <dbReference type="ARBA" id="ARBA00022884"/>
    </source>
</evidence>
<dbReference type="PROSITE" id="PS50102">
    <property type="entry name" value="RRM"/>
    <property type="match status" value="1"/>
</dbReference>
<feature type="domain" description="RRM" evidence="9">
    <location>
        <begin position="337"/>
        <end position="436"/>
    </location>
</feature>
<protein>
    <recommendedName>
        <fullName evidence="4">Nucleolar protein 12</fullName>
    </recommendedName>
</protein>
<reference evidence="10" key="1">
    <citation type="submission" date="2019-04" db="EMBL/GenBank/DDBJ databases">
        <title>Sequencing of skin fungus with MAO and IRED activity.</title>
        <authorList>
            <person name="Marsaioli A.J."/>
            <person name="Bonatto J.M.C."/>
            <person name="Reis Junior O."/>
        </authorList>
    </citation>
    <scope>NUCLEOTIDE SEQUENCE</scope>
    <source>
        <strain evidence="10">28M1</strain>
    </source>
</reference>
<evidence type="ECO:0000256" key="4">
    <source>
        <dbReference type="ARBA" id="ARBA00015520"/>
    </source>
</evidence>
<evidence type="ECO:0000313" key="10">
    <source>
        <dbReference type="EMBL" id="KAF3046451.1"/>
    </source>
</evidence>
<comment type="caution">
    <text evidence="10">The sequence shown here is derived from an EMBL/GenBank/DDBJ whole genome shotgun (WGS) entry which is preliminary data.</text>
</comment>
<evidence type="ECO:0000256" key="1">
    <source>
        <dbReference type="ARBA" id="ARBA00002475"/>
    </source>
</evidence>
<evidence type="ECO:0000256" key="7">
    <source>
        <dbReference type="PROSITE-ProRule" id="PRU00176"/>
    </source>
</evidence>
<feature type="compositionally biased region" description="Basic residues" evidence="8">
    <location>
        <begin position="516"/>
        <end position="528"/>
    </location>
</feature>
<evidence type="ECO:0000256" key="3">
    <source>
        <dbReference type="ARBA" id="ARBA00007077"/>
    </source>
</evidence>
<dbReference type="Gene3D" id="3.30.70.330">
    <property type="match status" value="2"/>
</dbReference>
<comment type="function">
    <text evidence="1">Involved in pre-25S rRNA processing.</text>
</comment>
<dbReference type="AlphaFoldDB" id="A0A9P4WZT6"/>
<proteinExistence type="inferred from homology"/>
<feature type="region of interest" description="Disordered" evidence="8">
    <location>
        <begin position="433"/>
        <end position="481"/>
    </location>
</feature>
<gene>
    <name evidence="10" type="primary">NOP12</name>
    <name evidence="10" type="ORF">E8E12_009450</name>
</gene>
<sequence>MAKSKGKQTKESRASKSSATTAKPAFDPALSSLFAGSLGPVQAPPKQRYEQKLEKRVKAPAEEPSDEEDEDEDEDEDEASSDEASADEEEESSDEEADSDEESSEGSDNEAELAKLREAALAGEHDKPNKKRKRGGQEEIEDKFMRKLAREEEKEEEERQKKRKTKEAAAEDGDEDMEDASDAAEAAEEDGEKFEIPQHESLAAKTDGKTDEELEKAARTVFLSNVSVDCINSKSAEKALKKHLESFIADLADEKPPHKIESIRFRSTAFSSSLPKRAAFAKKEIMDATTKSTNAYAVYTTKTAAREAVKRLNGSVLLDRHLHVDWLAHPTKVDNRRCVFVGNLPFVDDESKGAEPEEGKKKKIPADIEEGLWQQFSKCGKIENVRVIRDAQTRIGKGFAYVQFTDENGVEAALQLNEKKFPPMLPRILRVTRCRAEKKKDKPRGPAPSSDRAGKKGAYRKKFSAEEKSQQGRAKAMLGKGGAAKVRESFVFEGHRASEGQGKSGLKFKGSNKNAAKNKKGPNGRKSRSSAWKSSGKK</sequence>
<evidence type="ECO:0000256" key="2">
    <source>
        <dbReference type="ARBA" id="ARBA00004604"/>
    </source>
</evidence>
<dbReference type="GO" id="GO:0000463">
    <property type="term" value="P:maturation of LSU-rRNA from tricistronic rRNA transcript (SSU-rRNA, 5.8S rRNA, LSU-rRNA)"/>
    <property type="evidence" value="ECO:0007669"/>
    <property type="project" value="TreeGrafter"/>
</dbReference>
<keyword evidence="5 7" id="KW-0694">RNA-binding</keyword>
<evidence type="ECO:0000259" key="9">
    <source>
        <dbReference type="PROSITE" id="PS50102"/>
    </source>
</evidence>